<accession>A0A5J5BWG6</accession>
<proteinExistence type="predicted"/>
<organism evidence="1 2">
    <name type="scientific">Nyssa sinensis</name>
    <dbReference type="NCBI Taxonomy" id="561372"/>
    <lineage>
        <taxon>Eukaryota</taxon>
        <taxon>Viridiplantae</taxon>
        <taxon>Streptophyta</taxon>
        <taxon>Embryophyta</taxon>
        <taxon>Tracheophyta</taxon>
        <taxon>Spermatophyta</taxon>
        <taxon>Magnoliopsida</taxon>
        <taxon>eudicotyledons</taxon>
        <taxon>Gunneridae</taxon>
        <taxon>Pentapetalae</taxon>
        <taxon>asterids</taxon>
        <taxon>Cornales</taxon>
        <taxon>Nyssaceae</taxon>
        <taxon>Nyssa</taxon>
    </lineage>
</organism>
<protein>
    <submittedName>
        <fullName evidence="1">Uncharacterized protein</fullName>
    </submittedName>
</protein>
<sequence>MKSYSYTENGLYLWKSLPALELSIQFNVKQTYSAADGSLKSTNNADLIRQHSSQFPCHLLTPNHHGWGIISGLISELNLPFPLERMHWKGAKQTEDQLEKLADLIQHILDEACWTESKYSKFGRKILGMEVNIEKRLILPRHEIEAMDRAREQEKRVSRLKNYVSLMLQRSAADFDWMDRERRQIVKKSATDKTKQQDDEKKLIQSLINRVLRELAEREVFPLAPASRSSIKALEKVILEGHDGSMESCSICHAEMAIGPKSFACLAHILITEIAS</sequence>
<reference evidence="1 2" key="1">
    <citation type="submission" date="2019-09" db="EMBL/GenBank/DDBJ databases">
        <title>A chromosome-level genome assembly of the Chinese tupelo Nyssa sinensis.</title>
        <authorList>
            <person name="Yang X."/>
            <person name="Kang M."/>
            <person name="Yang Y."/>
            <person name="Xiong H."/>
            <person name="Wang M."/>
            <person name="Zhang Z."/>
            <person name="Wang Z."/>
            <person name="Wu H."/>
            <person name="Ma T."/>
            <person name="Liu J."/>
            <person name="Xi Z."/>
        </authorList>
    </citation>
    <scope>NUCLEOTIDE SEQUENCE [LARGE SCALE GENOMIC DNA]</scope>
    <source>
        <strain evidence="1">J267</strain>
        <tissue evidence="1">Leaf</tissue>
    </source>
</reference>
<gene>
    <name evidence="1" type="ORF">F0562_003771</name>
</gene>
<dbReference type="AlphaFoldDB" id="A0A5J5BWG6"/>
<keyword evidence="2" id="KW-1185">Reference proteome</keyword>
<dbReference type="EMBL" id="CM018032">
    <property type="protein sequence ID" value="KAA8547365.1"/>
    <property type="molecule type" value="Genomic_DNA"/>
</dbReference>
<evidence type="ECO:0000313" key="1">
    <source>
        <dbReference type="EMBL" id="KAA8547365.1"/>
    </source>
</evidence>
<dbReference type="Proteomes" id="UP000325577">
    <property type="component" value="Linkage Group LG1"/>
</dbReference>
<evidence type="ECO:0000313" key="2">
    <source>
        <dbReference type="Proteomes" id="UP000325577"/>
    </source>
</evidence>
<dbReference type="OrthoDB" id="4348522at2759"/>
<name>A0A5J5BWG6_9ASTE</name>